<dbReference type="EC" id="1.2.1.88" evidence="3"/>
<evidence type="ECO:0000256" key="7">
    <source>
        <dbReference type="ARBA" id="ARBA00032259"/>
    </source>
</evidence>
<evidence type="ECO:0000256" key="9">
    <source>
        <dbReference type="PROSITE-ProRule" id="PRU10007"/>
    </source>
</evidence>
<dbReference type="InterPro" id="IPR016163">
    <property type="entry name" value="Ald_DH_C"/>
</dbReference>
<evidence type="ECO:0000256" key="8">
    <source>
        <dbReference type="ARBA" id="ARBA00048142"/>
    </source>
</evidence>
<dbReference type="NCBIfam" id="TIGR01236">
    <property type="entry name" value="D1pyr5carbox1"/>
    <property type="match status" value="1"/>
</dbReference>
<comment type="caution">
    <text evidence="12">The sequence shown here is derived from an EMBL/GenBank/DDBJ whole genome shotgun (WGS) entry which is preliminary data.</text>
</comment>
<dbReference type="PANTHER" id="PTHR42862">
    <property type="entry name" value="DELTA-1-PYRROLINE-5-CARBOXYLATE DEHYDROGENASE 1, ISOFORM A-RELATED"/>
    <property type="match status" value="1"/>
</dbReference>
<dbReference type="InterPro" id="IPR016160">
    <property type="entry name" value="Ald_DH_CS_CYS"/>
</dbReference>
<evidence type="ECO:0000256" key="3">
    <source>
        <dbReference type="ARBA" id="ARBA00012884"/>
    </source>
</evidence>
<keyword evidence="13" id="KW-1185">Reference proteome</keyword>
<evidence type="ECO:0000256" key="5">
    <source>
        <dbReference type="ARBA" id="ARBA00023027"/>
    </source>
</evidence>
<evidence type="ECO:0000313" key="12">
    <source>
        <dbReference type="EMBL" id="CAH0996483.1"/>
    </source>
</evidence>
<evidence type="ECO:0000256" key="2">
    <source>
        <dbReference type="ARBA" id="ARBA00009986"/>
    </source>
</evidence>
<evidence type="ECO:0000256" key="10">
    <source>
        <dbReference type="RuleBase" id="RU003345"/>
    </source>
</evidence>
<evidence type="ECO:0000313" key="13">
    <source>
        <dbReference type="Proteomes" id="UP000837932"/>
    </source>
</evidence>
<dbReference type="InterPro" id="IPR016162">
    <property type="entry name" value="Ald_DH_N"/>
</dbReference>
<dbReference type="PANTHER" id="PTHR42862:SF1">
    <property type="entry name" value="DELTA-1-PYRROLINE-5-CARBOXYLATE DEHYDROGENASE 2, ISOFORM A-RELATED"/>
    <property type="match status" value="1"/>
</dbReference>
<evidence type="ECO:0000259" key="11">
    <source>
        <dbReference type="Pfam" id="PF00171"/>
    </source>
</evidence>
<evidence type="ECO:0000256" key="6">
    <source>
        <dbReference type="ARBA" id="ARBA00023062"/>
    </source>
</evidence>
<dbReference type="EMBL" id="CAKLPY010000002">
    <property type="protein sequence ID" value="CAH0996483.1"/>
    <property type="molecule type" value="Genomic_DNA"/>
</dbReference>
<dbReference type="InterPro" id="IPR050485">
    <property type="entry name" value="Proline_metab_enzyme"/>
</dbReference>
<keyword evidence="5" id="KW-0520">NAD</keyword>
<gene>
    <name evidence="12" type="primary">rocA</name>
    <name evidence="12" type="ORF">EMA8858_02615</name>
</gene>
<dbReference type="Gene3D" id="3.40.309.10">
    <property type="entry name" value="Aldehyde Dehydrogenase, Chain A, domain 2"/>
    <property type="match status" value="1"/>
</dbReference>
<keyword evidence="4 10" id="KW-0560">Oxidoreductase</keyword>
<dbReference type="Pfam" id="PF00171">
    <property type="entry name" value="Aldedh"/>
    <property type="match status" value="1"/>
</dbReference>
<dbReference type="CDD" id="cd07123">
    <property type="entry name" value="ALDH_F4-17_P5CDH"/>
    <property type="match status" value="1"/>
</dbReference>
<reference evidence="12" key="1">
    <citation type="submission" date="2021-12" db="EMBL/GenBank/DDBJ databases">
        <authorList>
            <person name="Rodrigo-Torres L."/>
            <person name="Arahal R. D."/>
            <person name="Lucena T."/>
        </authorList>
    </citation>
    <scope>NUCLEOTIDE SEQUENCE</scope>
    <source>
        <strain evidence="12">CECT 8858</strain>
    </source>
</reference>
<dbReference type="RefSeq" id="WP_238807042.1">
    <property type="nucleotide sequence ID" value="NZ_CAKLPY010000002.1"/>
</dbReference>
<dbReference type="InterPro" id="IPR029510">
    <property type="entry name" value="Ald_DH_CS_GLU"/>
</dbReference>
<comment type="similarity">
    <text evidence="2 10">Belongs to the aldehyde dehydrogenase family.</text>
</comment>
<evidence type="ECO:0000256" key="4">
    <source>
        <dbReference type="ARBA" id="ARBA00023002"/>
    </source>
</evidence>
<dbReference type="InterPro" id="IPR005931">
    <property type="entry name" value="P5CDH/ALDH4A1"/>
</dbReference>
<dbReference type="PROSITE" id="PS00070">
    <property type="entry name" value="ALDEHYDE_DEHYDR_CYS"/>
    <property type="match status" value="1"/>
</dbReference>
<dbReference type="Proteomes" id="UP000837932">
    <property type="component" value="Unassembled WGS sequence"/>
</dbReference>
<feature type="active site" evidence="9">
    <location>
        <position position="293"/>
    </location>
</feature>
<proteinExistence type="inferred from homology"/>
<name>A0ABM9ASI6_9BACT</name>
<dbReference type="GO" id="GO:0003842">
    <property type="term" value="F:L-glutamate gamma-semialdehyde dehydrogenase activity"/>
    <property type="evidence" value="ECO:0007669"/>
    <property type="project" value="UniProtKB-EC"/>
</dbReference>
<comment type="pathway">
    <text evidence="1">Amino-acid degradation; L-proline degradation into L-glutamate; L-glutamate from L-proline: step 2/2.</text>
</comment>
<accession>A0ABM9ASI6</accession>
<feature type="domain" description="Aldehyde dehydrogenase" evidence="11">
    <location>
        <begin position="57"/>
        <end position="512"/>
    </location>
</feature>
<dbReference type="InterPro" id="IPR015590">
    <property type="entry name" value="Aldehyde_DH_dom"/>
</dbReference>
<dbReference type="InterPro" id="IPR016161">
    <property type="entry name" value="Ald_DH/histidinol_DH"/>
</dbReference>
<keyword evidence="6" id="KW-0642">Proline metabolism</keyword>
<dbReference type="PROSITE" id="PS00687">
    <property type="entry name" value="ALDEHYDE_DEHYDR_GLU"/>
    <property type="match status" value="1"/>
</dbReference>
<sequence length="543" mass="59819">MNNAFFKVPTPINEPVLNYAAGSSEKIALKKAIAEARSKVIEVPMYIGSELIYTDNKIKLSPPHDHQHILGYASEGDATHVKKAIDAALDARTAWANLSWEQRASIFLKAADLLAGPYRAKINAATMLGQSKNAYQAEIDAACEFIDFLRFNVAFMQQIYTNQPESVRGLWNRVEYRPLEGFVFALTPFNFTAIAGNLPACVAMMGNVTVWKPAYPQIYSANVIMEVLREAGLPDGVINLIYVDGPVAGDIIFKHPDFAGIHFTGSTKVFQTIWQTIGENITKYKTYPRIVGETGGKDFVMAHESADVKALATGLVRGAFEYQGQKCSAASRAYIPSNLWPAVKEQVIADLKEIKMGGTEDFSNFVNSVIDEKSFDKIMGYINNAKKSDKITVIAGGNGDKSKGYFVEPTVLQTSDPNYTTMCEEIFGPVLTIYVYEPKDFEKTLELVDATSPYALTGAIFSQDRYAVDLAMKKLVNSAGNFYINDKPTGAVVGQQPFGGARASGTNDKAGSILNLFRWVQPRTIKETFVSPTDYKYPFLGEE</sequence>
<protein>
    <recommendedName>
        <fullName evidence="7">L-glutamate gamma-semialdehyde dehydrogenase</fullName>
        <ecNumber evidence="3">1.2.1.88</ecNumber>
    </recommendedName>
    <alternativeName>
        <fullName evidence="7">L-glutamate gamma-semialdehyde dehydrogenase</fullName>
    </alternativeName>
</protein>
<dbReference type="Gene3D" id="3.40.605.10">
    <property type="entry name" value="Aldehyde Dehydrogenase, Chain A, domain 1"/>
    <property type="match status" value="1"/>
</dbReference>
<comment type="catalytic activity">
    <reaction evidence="8">
        <text>L-glutamate 5-semialdehyde + NAD(+) + H2O = L-glutamate + NADH + 2 H(+)</text>
        <dbReference type="Rhea" id="RHEA:30235"/>
        <dbReference type="ChEBI" id="CHEBI:15377"/>
        <dbReference type="ChEBI" id="CHEBI:15378"/>
        <dbReference type="ChEBI" id="CHEBI:29985"/>
        <dbReference type="ChEBI" id="CHEBI:57540"/>
        <dbReference type="ChEBI" id="CHEBI:57945"/>
        <dbReference type="ChEBI" id="CHEBI:58066"/>
        <dbReference type="EC" id="1.2.1.88"/>
    </reaction>
</comment>
<dbReference type="SUPFAM" id="SSF53720">
    <property type="entry name" value="ALDH-like"/>
    <property type="match status" value="1"/>
</dbReference>
<evidence type="ECO:0000256" key="1">
    <source>
        <dbReference type="ARBA" id="ARBA00004786"/>
    </source>
</evidence>
<organism evidence="12 13">
    <name type="scientific">Emticicia aquatica</name>
    <dbReference type="NCBI Taxonomy" id="1681835"/>
    <lineage>
        <taxon>Bacteria</taxon>
        <taxon>Pseudomonadati</taxon>
        <taxon>Bacteroidota</taxon>
        <taxon>Cytophagia</taxon>
        <taxon>Cytophagales</taxon>
        <taxon>Leadbetterellaceae</taxon>
        <taxon>Emticicia</taxon>
    </lineage>
</organism>